<protein>
    <submittedName>
        <fullName evidence="1">Uncharacterized protein</fullName>
    </submittedName>
</protein>
<name>A0ABX0YMT2_STRTL</name>
<dbReference type="EMBL" id="JAATEL010000004">
    <property type="protein sequence ID" value="NJP13827.1"/>
    <property type="molecule type" value="Genomic_DNA"/>
</dbReference>
<dbReference type="Proteomes" id="UP000635996">
    <property type="component" value="Unassembled WGS sequence"/>
</dbReference>
<accession>A0ABX0YMT2</accession>
<comment type="caution">
    <text evidence="1">The sequence shown here is derived from an EMBL/GenBank/DDBJ whole genome shotgun (WGS) entry which is preliminary data.</text>
</comment>
<evidence type="ECO:0000313" key="2">
    <source>
        <dbReference type="Proteomes" id="UP000635996"/>
    </source>
</evidence>
<proteinExistence type="predicted"/>
<reference evidence="1 2" key="1">
    <citation type="submission" date="2020-03" db="EMBL/GenBank/DDBJ databases">
        <title>WGS of actinomycetes isolated from Thailand.</title>
        <authorList>
            <person name="Thawai C."/>
        </authorList>
    </citation>
    <scope>NUCLEOTIDE SEQUENCE [LARGE SCALE GENOMIC DNA]</scope>
    <source>
        <strain evidence="1 2">NBRC 13905</strain>
    </source>
</reference>
<organism evidence="1 2">
    <name type="scientific">Streptomyces thermoviolaceus subsp. thermoviolaceus</name>
    <dbReference type="NCBI Taxonomy" id="66860"/>
    <lineage>
        <taxon>Bacteria</taxon>
        <taxon>Bacillati</taxon>
        <taxon>Actinomycetota</taxon>
        <taxon>Actinomycetes</taxon>
        <taxon>Kitasatosporales</taxon>
        <taxon>Streptomycetaceae</taxon>
        <taxon>Streptomyces</taxon>
    </lineage>
</organism>
<gene>
    <name evidence="1" type="ORF">HCJ95_05840</name>
</gene>
<sequence>MLVRLSDDDRTVVLNTGMGVKYPETVAVDVPTLAVDSEIPPQPAA</sequence>
<keyword evidence="2" id="KW-1185">Reference proteome</keyword>
<dbReference type="RefSeq" id="WP_168131038.1">
    <property type="nucleotide sequence ID" value="NZ_BMVZ01000002.1"/>
</dbReference>
<evidence type="ECO:0000313" key="1">
    <source>
        <dbReference type="EMBL" id="NJP13827.1"/>
    </source>
</evidence>